<dbReference type="InterPro" id="IPR000048">
    <property type="entry name" value="IQ_motif_EF-hand-BS"/>
</dbReference>
<gene>
    <name evidence="6" type="ORF">FCC1311_010482</name>
</gene>
<evidence type="ECO:0000313" key="7">
    <source>
        <dbReference type="Proteomes" id="UP000241890"/>
    </source>
</evidence>
<dbReference type="InterPro" id="IPR051185">
    <property type="entry name" value="ASPM"/>
</dbReference>
<evidence type="ECO:0008006" key="8">
    <source>
        <dbReference type="Google" id="ProtNLM"/>
    </source>
</evidence>
<feature type="compositionally biased region" description="Low complexity" evidence="5">
    <location>
        <begin position="1825"/>
        <end position="1837"/>
    </location>
</feature>
<feature type="region of interest" description="Disordered" evidence="5">
    <location>
        <begin position="1806"/>
        <end position="1840"/>
    </location>
</feature>
<evidence type="ECO:0000256" key="1">
    <source>
        <dbReference type="ARBA" id="ARBA00004496"/>
    </source>
</evidence>
<dbReference type="GO" id="GO:0051295">
    <property type="term" value="P:establishment of meiotic spindle localization"/>
    <property type="evidence" value="ECO:0007669"/>
    <property type="project" value="TreeGrafter"/>
</dbReference>
<dbReference type="Gene3D" id="1.20.5.190">
    <property type="match status" value="1"/>
</dbReference>
<dbReference type="InterPro" id="IPR027417">
    <property type="entry name" value="P-loop_NTPase"/>
</dbReference>
<comment type="caution">
    <text evidence="6">The sequence shown here is derived from an EMBL/GenBank/DDBJ whole genome shotgun (WGS) entry which is preliminary data.</text>
</comment>
<protein>
    <recommendedName>
        <fullName evidence="8">Calmodulin</fullName>
    </recommendedName>
</protein>
<dbReference type="GO" id="GO:0007051">
    <property type="term" value="P:spindle organization"/>
    <property type="evidence" value="ECO:0007669"/>
    <property type="project" value="TreeGrafter"/>
</dbReference>
<keyword evidence="7" id="KW-1185">Reference proteome</keyword>
<evidence type="ECO:0000256" key="4">
    <source>
        <dbReference type="ARBA" id="ARBA00022860"/>
    </source>
</evidence>
<dbReference type="OrthoDB" id="66612at2759"/>
<feature type="compositionally biased region" description="Basic residues" evidence="5">
    <location>
        <begin position="366"/>
        <end position="383"/>
    </location>
</feature>
<keyword evidence="2" id="KW-0963">Cytoplasm</keyword>
<evidence type="ECO:0000256" key="2">
    <source>
        <dbReference type="ARBA" id="ARBA00022490"/>
    </source>
</evidence>
<feature type="region of interest" description="Disordered" evidence="5">
    <location>
        <begin position="358"/>
        <end position="388"/>
    </location>
</feature>
<feature type="compositionally biased region" description="Basic and acidic residues" evidence="5">
    <location>
        <begin position="1037"/>
        <end position="1046"/>
    </location>
</feature>
<dbReference type="SMART" id="SM00015">
    <property type="entry name" value="IQ"/>
    <property type="match status" value="4"/>
</dbReference>
<dbReference type="GO" id="GO:0000922">
    <property type="term" value="C:spindle pole"/>
    <property type="evidence" value="ECO:0007669"/>
    <property type="project" value="TreeGrafter"/>
</dbReference>
<sequence>MSELAASNEVLDGIRDLQAAVMTLEGEVERLQKNCDRVVAYQDDLLRVCADAEGGERMPTATSDGGAYDALRDPHCQVARRKHVQKRLVAVEREAKRARVAESAGAKSPKNRKGKNHANAVDALVQRSTSTQSGGVTFQRPSGSDPQREVEVLKCIVLRENYIERIRGLSGAALAEKQHEFVDLADLLRSVTVDVIDNIAKWKRGAPAGSQFVWNGTNYLLRIPSDLDFLQKSNTITAWLGASARHDKNQDGLASADGMSPSPTFAITAPREKVDMIRVLEAERIILQEEEMHGVFTRNSIGQVVPAALGKDEANTHGRHTLKVREQHASSADDEGSEVPARDRRHWPNGTYMMEKAKQGGETSPLHRHHARGRKSLPKRRSRGAQLDLDIRRARAENESLEKDLHAMETILERARADLATLEAETTQDEVQNVGGLDESQDLARRQRDALVKASFVSKTEIEVERRRIDLEHRAKLLERKEAVQRQFHERQLQDQLRMRKETIERKQRQGDAFAAAVDIPDGEVPEHEFGEPVDEADLNLEEEAPVRPLVRVEDAAAIQIERVVRGRLGRLRFARVHALHSRCALSMQSVWRGHQGRLRAKLVRTRRDASVLIESLWRGCVARKRVWEIRTAKRRQEAAIQIEKLYRGLRGRRRAANKRRLQEYGLAAIALTNSFFQSDLLELAAAKADEIEPEALTLVKCCLLLTARGTCAPEPHVERLINWKACKRGLRRPYFLDKVRALAIAARAGCLYLHEDRITAVRRHMHDPNLTVKRMAFLKRGSRAAQFLLQWLQDIVICQEIVPEFIEPGAYEWSEWKAVIAAEDPEGLEVWEPADTDYDSDVIDPDNYVPEEITRCRITRPRPLLIAIADDVPCGARAEICEQLKRTLPGTFVHVAHDKFEVDILQEILDGGHSIILDVTVGMGARQRNAFNRRFAVARSTLEPRPMFVLVKGCDRNRGPRELNQGARNAESRNWPPSILAEEERYTGVDSVARAVLSTSSRLGTASLLDNDEDYNDHNDYDDDDDNDDDDDDDGDKGRDLDSADGLLRRKDASALVKTTSSSSSHNDPETVNTRLKLYLEDRCSAEFLFASPSSKRQLIELSKAKNPPPALVMILETVIILLTPHQTFSGPENRVGAVSWEQALPLLDLSTGDLSERMAAVDVHNIPVDNVNAIFEYFAHDGFPKEGGAPHEAIVSYPIAGTLLWWVRSVAGFARLLDEEGGPPQVISKSSSPVFSSVVIVRDGIQKFPSGYEPRQDHWPTQCNGDLAMQSDGWKRALISLMSVTLRDVKVYSASITVPAYESPTTHLAPQAKKAAMEAVTRVRLVVSIHRDPITEAFFFLAYVPRDSANYTAVVPVKDINKLLGPNSVEMRDPRRPPRDDVQLYRRLLELLALERPRQRVFGAPPHPYELRLRRKRQRLLRTARKLDATMATITASELAPGELLLDAYEAATSRALSVRVDQEAVERICKATSSNRERKDLLSKRGNRMVLHLVDRLSIRRATTRRPAELIVHHGVIPGRKIFEGSVVLSSKKHVVSVHVATATKALRVVTYYPPTSYRAEFLLSARARLQLLGSLNEGDRNRWLEKLFARLHLHKPGSISNFGRTMSGSSEVSETDERVAVLDKSIHKLTHRVQRLDLDHDPAKPRGALLVLEFCISPTQVRIQGQDDDRFYEDDLQDDSILANFREGAEPTEVLDIMAYDKVSGARYRLGLSDEQMDQLLGTSESFDGSEASFAALAATLRLQDPKDSDVTTINDRRKKNVVGKVSQWVKSKSKAGASEGGADDPSLLVAIHEASGTIVRSAETKLPEREKPSAQESARDPTAAADSPSAAAQMPSLPEVISAEVLVENLDATRSIPVGERSSKPSGLLVYRHGHKIGQAEGRYVIFEVWRQNSIDSAQDAAGNRFNHPVSPLHAYRLEAYEPATEHRAAIVLDTADSLRAAVGGRQDLLAADREGALIAFLLQERLYLDPDANALSLCVAQSRLYSVDKVTPVQKNMFVDATWNSSQDSRGGSGEDGAILVLPTHTHAETQERGFKILSVGHSVPLQHETTSGLAEVNVLTFFEDGMDELYKEQGGGRAPRLRIYAYNPQRQTNIVLFLQGPDLIEALEGDRLMLAAHRRQEMVRQLVPLLRIRRSLDPSVPDVLLLPWAKLRRERLFAAPPPTKGSKIKAATAQEGLKLFSTGMFTSSGVSVIITAQLVSAMGSSAELTMADGHGPAATLWLQVYEPARGLKAFVRVPEIDETRAILHAARGGVKQAGLTRQLVVELLRARLRLQHLHDEADGQTALVANLDGVETPEEAEAHLKMMSEVGVGVSVEDVAGEHHPMPEPVSPDGATSSDKLYLLPSVVSGSLLAKRVGKLSGMYTVLTAHALVDKDDETNVRGVHVRAYCPTVSQQASTSVEMERHQAEQGEEPLKTFAAAVLESAEIEFDGVQAHMKVIVKASAVDASANVPQNVEEKAD</sequence>
<feature type="region of interest" description="Disordered" evidence="5">
    <location>
        <begin position="323"/>
        <end position="346"/>
    </location>
</feature>
<name>A0A2R5G1E8_9STRA</name>
<dbReference type="PANTHER" id="PTHR22706">
    <property type="entry name" value="ASSEMBLY FACTOR FOR SPINDLE MICROTUBULES"/>
    <property type="match status" value="1"/>
</dbReference>
<dbReference type="PANTHER" id="PTHR22706:SF1">
    <property type="entry name" value="ASSEMBLY FACTOR FOR SPINDLE MICROTUBULES"/>
    <property type="match status" value="1"/>
</dbReference>
<dbReference type="Proteomes" id="UP000241890">
    <property type="component" value="Unassembled WGS sequence"/>
</dbReference>
<evidence type="ECO:0000313" key="6">
    <source>
        <dbReference type="EMBL" id="GBG24830.1"/>
    </source>
</evidence>
<feature type="compositionally biased region" description="Acidic residues" evidence="5">
    <location>
        <begin position="1011"/>
        <end position="1036"/>
    </location>
</feature>
<dbReference type="GO" id="GO:0005516">
    <property type="term" value="F:calmodulin binding"/>
    <property type="evidence" value="ECO:0007669"/>
    <property type="project" value="UniProtKB-KW"/>
</dbReference>
<proteinExistence type="predicted"/>
<evidence type="ECO:0000256" key="3">
    <source>
        <dbReference type="ARBA" id="ARBA00022737"/>
    </source>
</evidence>
<dbReference type="SUPFAM" id="SSF52540">
    <property type="entry name" value="P-loop containing nucleoside triphosphate hydrolases"/>
    <property type="match status" value="1"/>
</dbReference>
<dbReference type="EMBL" id="BEYU01000009">
    <property type="protein sequence ID" value="GBG24830.1"/>
    <property type="molecule type" value="Genomic_DNA"/>
</dbReference>
<dbReference type="Gene3D" id="1.20.920.60">
    <property type="match status" value="1"/>
</dbReference>
<dbReference type="PROSITE" id="PS50096">
    <property type="entry name" value="IQ"/>
    <property type="match status" value="4"/>
</dbReference>
<feature type="region of interest" description="Disordered" evidence="5">
    <location>
        <begin position="1008"/>
        <end position="1046"/>
    </location>
</feature>
<keyword evidence="3" id="KW-0677">Repeat</keyword>
<dbReference type="GO" id="GO:0005737">
    <property type="term" value="C:cytoplasm"/>
    <property type="evidence" value="ECO:0007669"/>
    <property type="project" value="UniProtKB-SubCell"/>
</dbReference>
<reference evidence="6 7" key="1">
    <citation type="submission" date="2017-12" db="EMBL/GenBank/DDBJ databases">
        <title>Sequencing, de novo assembly and annotation of complete genome of a new Thraustochytrid species, strain FCC1311.</title>
        <authorList>
            <person name="Sedici K."/>
            <person name="Godart F."/>
            <person name="Aiese Cigliano R."/>
            <person name="Sanseverino W."/>
            <person name="Barakat M."/>
            <person name="Ortet P."/>
            <person name="Marechal E."/>
            <person name="Cagnac O."/>
            <person name="Amato A."/>
        </authorList>
    </citation>
    <scope>NUCLEOTIDE SEQUENCE [LARGE SCALE GENOMIC DNA]</scope>
</reference>
<evidence type="ECO:0000256" key="5">
    <source>
        <dbReference type="SAM" id="MobiDB-lite"/>
    </source>
</evidence>
<feature type="compositionally biased region" description="Basic and acidic residues" evidence="5">
    <location>
        <begin position="1807"/>
        <end position="1824"/>
    </location>
</feature>
<comment type="subcellular location">
    <subcellularLocation>
        <location evidence="1">Cytoplasm</location>
    </subcellularLocation>
</comment>
<keyword evidence="4" id="KW-0112">Calmodulin-binding</keyword>
<dbReference type="GO" id="GO:0000278">
    <property type="term" value="P:mitotic cell cycle"/>
    <property type="evidence" value="ECO:0007669"/>
    <property type="project" value="TreeGrafter"/>
</dbReference>
<dbReference type="InParanoid" id="A0A2R5G1E8"/>
<organism evidence="6 7">
    <name type="scientific">Hondaea fermentalgiana</name>
    <dbReference type="NCBI Taxonomy" id="2315210"/>
    <lineage>
        <taxon>Eukaryota</taxon>
        <taxon>Sar</taxon>
        <taxon>Stramenopiles</taxon>
        <taxon>Bigyra</taxon>
        <taxon>Labyrinthulomycetes</taxon>
        <taxon>Thraustochytrida</taxon>
        <taxon>Thraustochytriidae</taxon>
        <taxon>Hondaea</taxon>
    </lineage>
</organism>
<accession>A0A2R5G1E8</accession>